<dbReference type="Gene3D" id="1.20.5.340">
    <property type="match status" value="1"/>
</dbReference>
<feature type="region of interest" description="Disordered" evidence="1">
    <location>
        <begin position="822"/>
        <end position="1401"/>
    </location>
</feature>
<feature type="compositionally biased region" description="Basic and acidic residues" evidence="1">
    <location>
        <begin position="495"/>
        <end position="506"/>
    </location>
</feature>
<sequence length="1950" mass="207121">MPFVKWTIEPVFLSRQPIPPDKNVTDELEASANSTLVGTLRQLACLVAVADNIFEGIAAECKVIFERSVQLQDKLERCERSVSQLNARAVPIPLGDLTKFSQLKEHYRTRYEHANCLFTPDSRPQRVRRLYEHAAATPALHVIRDVVADDGSGAEDSPRRLFLCMPVWGDASRAKSVLDIETRRPASLVTAGQDARDSGGEEPLILPSPEEKMHALSLEYPPVVVPIDTSESSFNRLSSVRRSLIHVDFLIKRKKHHKRRNTISDGNSKEIAEALTSRKKSGTLVKTEALIHSSCQTDDDLLQAATGAKSSGRSGGGTSGKRRPEESPSSGELSSSSSTTTETNVNSKPEKRLSFYEAMNFSRLGRDWKFLKKSGKNKEADSGSHGGATKNEMGRAAESGTSTGGSEKKKRSSLLPISTNSGAMTVAVKLRETSARVSAKGGEDGQSSSGNWSASSSTRASVDSDQHHSSGPSPDTIPHSHSESSLGRDSLFSDNTHHSTDGRSHDGTTPGYTSDVSVALTATTLASSWKHPGQGPLTTRSNMNSTSTDQESHSGTITPEACHSDSKSSSSPGTRKISVGSDPFTNPIDDGDSSVYSVDTDGYYTSMHTDSGLKHGLAKFPGEQNGDLAASGDRGSQTSIDTIGNLSLNSFLSQNATDTATDNCSIASTLTQRSKAPPLPPPRLSSVRTLSPIPSQKESSPPVSAGDISESDCEVGERLRRKTSIGSFRYPSICAVSPEPSDEDSCRLDTEKRASGQNSPLSEPNLSHTAGAASELPNTPSVPVKAAEAKQHASADKESDESSARLNMYGVQSVRDVPFLNTLVSQPNAPPTPQPQPVLGSFSSADGDHVQGVLPGTSNRSDARASRLPQSSERKQSPVHAPVKVTNKKEASKSPQAKTAPALQGGGTASSGRKEQMGAAKASASPQTAQPPKQKTPSPTSSPFFLNRPSSLMSKTRSPFLSYLSKNSSPPKTPTTPSPPSPAKSAGRDMNVKQLTLSGSSCKVQDATHSSPEPSSPQNSPQTSPQTTPPAVPPPPPPLTYSSRVLEQGSTRQPSAISDANNDFAQTPSFSRAGARVTLDSEGKVIYSSNSLGRHRDGYTMTSGNAGLPGKCMTLPASMPPTPGSNQRAYVRLDPSGKVETYTSSTIPRTRYSVSGTPTSPDTRPPLLQYRDGMFTLSSPPNSTSTPNARSQFPLSGRSTPQPGMSGYVHSTASGRSTPQPGVSGYPSSHSSGRTTPVQRPASISTPYSSRPSGTSTPISDNGSSGRVTPLHHFSPISVPATTSPGRRTPLQPSPREPVGTRWVSGLPASPPKSSPSPSNAVQHMPPSHVIQAPVPRTHPSGRTTPVHQHSSPTNTHIPSHASFPVSRSHNGGPIASSPVSSWNSGQATPVSRNTARSPTPVMHYQTHSHRMENSAAYASAPRLMPPQSYGHGPHDGHLVNGRMTPVDMLQHNSVNQYNFTDRVNSGRTTLDHPDGSVPRNQYTSYIPRAPYQPSQSLIRGPLGQQVSMSATARGADPRSLIPNHVAHTANGIRENHAYSQGGPLPYGYPSTTPSRHSPVPRSPMSSTRLLAPDHGRVEYGQSVQNQVPPASYGMGPRSPPQPIHNMQNLRQPQSIPGPGHLGSREAYENQRQMPGVYIPNSAQNSYQGINHAGVPMPGTIESPYSLRDLRKEGSPTALSSTSLSSSGSEKSPDSSSSTSITRELAPRKPMSTEDLFAAIHSSKKKHGIRTDTDLAQSPLSSRSSSPLVVTSRPSTPSRGGGGLAETGFLSPRGARDRRSWSGDIAAARVCSPLERRSLANDRLGPAKPTSLLDFKKLLLQTKTSSSQNNLERKSAMELLRPGSGGRKGSSENAVQSLPTSPVNTPSPVESPSAGGQAAWTSTVPLKRGGRSRSSLQHRYDLMYPPILEDCQEEGGEGNRTSAIAEGKGDGDTAVRSGVQTHSSPSSTWV</sequence>
<accession>A0A131YV21</accession>
<feature type="compositionally biased region" description="Low complexity" evidence="1">
    <location>
        <begin position="1738"/>
        <end position="1758"/>
    </location>
</feature>
<dbReference type="InterPro" id="IPR024845">
    <property type="entry name" value="NHS-like"/>
</dbReference>
<feature type="compositionally biased region" description="Polar residues" evidence="1">
    <location>
        <begin position="536"/>
        <end position="557"/>
    </location>
</feature>
<feature type="compositionally biased region" description="Polar residues" evidence="1">
    <location>
        <begin position="1605"/>
        <end position="1615"/>
    </location>
</feature>
<feature type="region of interest" description="Disordered" evidence="1">
    <location>
        <begin position="1595"/>
        <end position="1625"/>
    </location>
</feature>
<feature type="region of interest" description="Disordered" evidence="1">
    <location>
        <begin position="305"/>
        <end position="349"/>
    </location>
</feature>
<feature type="compositionally biased region" description="Polar residues" evidence="1">
    <location>
        <begin position="1141"/>
        <end position="1162"/>
    </location>
</feature>
<dbReference type="PANTHER" id="PTHR23039:SF9">
    <property type="entry name" value="LOW QUALITY PROTEIN: NHS-LIKE PROTEIN 1"/>
    <property type="match status" value="1"/>
</dbReference>
<feature type="compositionally biased region" description="Polar residues" evidence="1">
    <location>
        <begin position="755"/>
        <end position="768"/>
    </location>
</feature>
<feature type="compositionally biased region" description="Low complexity" evidence="1">
    <location>
        <begin position="1178"/>
        <end position="1188"/>
    </location>
</feature>
<feature type="region of interest" description="Disordered" evidence="1">
    <location>
        <begin position="435"/>
        <end position="637"/>
    </location>
</feature>
<feature type="compositionally biased region" description="Low complexity" evidence="1">
    <location>
        <begin position="1010"/>
        <end position="1026"/>
    </location>
</feature>
<dbReference type="EMBL" id="GEDV01006165">
    <property type="protein sequence ID" value="JAP82392.1"/>
    <property type="molecule type" value="Transcribed_RNA"/>
</dbReference>
<feature type="compositionally biased region" description="Low complexity" evidence="1">
    <location>
        <begin position="327"/>
        <end position="343"/>
    </location>
</feature>
<feature type="region of interest" description="Disordered" evidence="1">
    <location>
        <begin position="1907"/>
        <end position="1950"/>
    </location>
</feature>
<feature type="region of interest" description="Disordered" evidence="1">
    <location>
        <begin position="1672"/>
        <end position="1777"/>
    </location>
</feature>
<dbReference type="Pfam" id="PF15273">
    <property type="entry name" value="NHS"/>
    <property type="match status" value="2"/>
</dbReference>
<feature type="compositionally biased region" description="Polar residues" evidence="1">
    <location>
        <begin position="948"/>
        <end position="959"/>
    </location>
</feature>
<dbReference type="GO" id="GO:0030154">
    <property type="term" value="P:cell differentiation"/>
    <property type="evidence" value="ECO:0007669"/>
    <property type="project" value="TreeGrafter"/>
</dbReference>
<reference evidence="2" key="1">
    <citation type="journal article" date="2016" name="Ticks Tick Borne Dis.">
        <title>De novo assembly and annotation of the salivary gland transcriptome of Rhipicephalus appendiculatus male and female ticks during blood feeding.</title>
        <authorList>
            <person name="de Castro M.H."/>
            <person name="de Klerk D."/>
            <person name="Pienaar R."/>
            <person name="Latif A.A."/>
            <person name="Rees D.J."/>
            <person name="Mans B.J."/>
        </authorList>
    </citation>
    <scope>NUCLEOTIDE SEQUENCE</scope>
    <source>
        <tissue evidence="2">Salivary glands</tissue>
    </source>
</reference>
<feature type="region of interest" description="Disordered" evidence="1">
    <location>
        <begin position="374"/>
        <end position="423"/>
    </location>
</feature>
<feature type="compositionally biased region" description="Low complexity" evidence="1">
    <location>
        <begin position="447"/>
        <end position="461"/>
    </location>
</feature>
<name>A0A131YV21_RHIAP</name>
<proteinExistence type="predicted"/>
<evidence type="ECO:0000313" key="2">
    <source>
        <dbReference type="EMBL" id="JAP82392.1"/>
    </source>
</evidence>
<feature type="compositionally biased region" description="Basic and acidic residues" evidence="1">
    <location>
        <begin position="787"/>
        <end position="803"/>
    </location>
</feature>
<feature type="compositionally biased region" description="Pro residues" evidence="1">
    <location>
        <begin position="971"/>
        <end position="982"/>
    </location>
</feature>
<feature type="region of interest" description="Disordered" evidence="1">
    <location>
        <begin position="668"/>
        <end position="809"/>
    </location>
</feature>
<evidence type="ECO:0000256" key="1">
    <source>
        <dbReference type="SAM" id="MobiDB-lite"/>
    </source>
</evidence>
<feature type="compositionally biased region" description="Polar residues" evidence="1">
    <location>
        <begin position="693"/>
        <end position="702"/>
    </location>
</feature>
<feature type="compositionally biased region" description="Polar residues" evidence="1">
    <location>
        <begin position="1048"/>
        <end position="1070"/>
    </location>
</feature>
<protein>
    <submittedName>
        <fullName evidence="2">Mucin 17</fullName>
    </submittedName>
</protein>
<feature type="compositionally biased region" description="Polar residues" evidence="1">
    <location>
        <begin position="1341"/>
        <end position="1358"/>
    </location>
</feature>
<dbReference type="PANTHER" id="PTHR23039">
    <property type="entry name" value="NANCE-HORAN SYNDROME PROTEIN"/>
    <property type="match status" value="1"/>
</dbReference>
<feature type="compositionally biased region" description="Polar residues" evidence="1">
    <location>
        <begin position="1189"/>
        <end position="1267"/>
    </location>
</feature>
<feature type="compositionally biased region" description="Polar residues" evidence="1">
    <location>
        <begin position="1378"/>
        <end position="1398"/>
    </location>
</feature>
<feature type="compositionally biased region" description="Polar residues" evidence="1">
    <location>
        <begin position="510"/>
        <end position="527"/>
    </location>
</feature>
<feature type="compositionally biased region" description="Polar residues" evidence="1">
    <location>
        <begin position="1851"/>
        <end position="1870"/>
    </location>
</feature>
<organism evidence="2">
    <name type="scientific">Rhipicephalus appendiculatus</name>
    <name type="common">Brown ear tick</name>
    <dbReference type="NCBI Taxonomy" id="34631"/>
    <lineage>
        <taxon>Eukaryota</taxon>
        <taxon>Metazoa</taxon>
        <taxon>Ecdysozoa</taxon>
        <taxon>Arthropoda</taxon>
        <taxon>Chelicerata</taxon>
        <taxon>Arachnida</taxon>
        <taxon>Acari</taxon>
        <taxon>Parasitiformes</taxon>
        <taxon>Ixodida</taxon>
        <taxon>Ixodoidea</taxon>
        <taxon>Ixodidae</taxon>
        <taxon>Rhipicephalinae</taxon>
        <taxon>Rhipicephalus</taxon>
        <taxon>Rhipicephalus</taxon>
    </lineage>
</organism>
<feature type="compositionally biased region" description="Pro residues" evidence="1">
    <location>
        <begin position="1027"/>
        <end position="1039"/>
    </location>
</feature>
<feature type="compositionally biased region" description="Basic and acidic residues" evidence="1">
    <location>
        <begin position="744"/>
        <end position="754"/>
    </location>
</feature>
<feature type="region of interest" description="Disordered" evidence="1">
    <location>
        <begin position="1840"/>
        <end position="1893"/>
    </location>
</feature>
<feature type="compositionally biased region" description="Polar residues" evidence="1">
    <location>
        <begin position="993"/>
        <end position="1009"/>
    </location>
</feature>
<feature type="compositionally biased region" description="Polar residues" evidence="1">
    <location>
        <begin position="1938"/>
        <end position="1950"/>
    </location>
</feature>
<feature type="compositionally biased region" description="Low complexity" evidence="1">
    <location>
        <begin position="919"/>
        <end position="943"/>
    </location>
</feature>
<feature type="compositionally biased region" description="Low complexity" evidence="1">
    <location>
        <begin position="1675"/>
        <end position="1702"/>
    </location>
</feature>